<accession>A0A1E4SY17</accession>
<name>A0A1E4SY17_9ASCO</name>
<keyword evidence="5" id="KW-0143">Chaperone</keyword>
<evidence type="ECO:0000313" key="6">
    <source>
        <dbReference type="EMBL" id="ODV84383.1"/>
    </source>
</evidence>
<evidence type="ECO:0000313" key="7">
    <source>
        <dbReference type="Proteomes" id="UP000094801"/>
    </source>
</evidence>
<dbReference type="InterPro" id="IPR042272">
    <property type="entry name" value="ATP12_ATP_synth-F1-assembly_N"/>
</dbReference>
<dbReference type="Pfam" id="PF07542">
    <property type="entry name" value="ATP12"/>
    <property type="match status" value="1"/>
</dbReference>
<dbReference type="OrthoDB" id="5322896at2759"/>
<dbReference type="PANTHER" id="PTHR21013">
    <property type="entry name" value="ATP SYNTHASE MITOCHONDRIAL F1 COMPLEX ASSEMBLY FACTOR 2/ATP12 PROTEIN, MITOCHONDRIAL PRECURSOR"/>
    <property type="match status" value="1"/>
</dbReference>
<dbReference type="Gene3D" id="3.30.2180.10">
    <property type="entry name" value="ATP12-like"/>
    <property type="match status" value="1"/>
</dbReference>
<evidence type="ECO:0000256" key="1">
    <source>
        <dbReference type="ARBA" id="ARBA00004173"/>
    </source>
</evidence>
<evidence type="ECO:0000256" key="3">
    <source>
        <dbReference type="ARBA" id="ARBA00022946"/>
    </source>
</evidence>
<dbReference type="InterPro" id="IPR011419">
    <property type="entry name" value="ATP12_ATP_synth-F1-assembly"/>
</dbReference>
<dbReference type="GO" id="GO:0005739">
    <property type="term" value="C:mitochondrion"/>
    <property type="evidence" value="ECO:0007669"/>
    <property type="project" value="UniProtKB-SubCell"/>
</dbReference>
<keyword evidence="7" id="KW-1185">Reference proteome</keyword>
<evidence type="ECO:0000256" key="4">
    <source>
        <dbReference type="ARBA" id="ARBA00023128"/>
    </source>
</evidence>
<comment type="subcellular location">
    <subcellularLocation>
        <location evidence="1">Mitochondrion</location>
    </subcellularLocation>
</comment>
<organism evidence="6 7">
    <name type="scientific">[Candida] arabinofermentans NRRL YB-2248</name>
    <dbReference type="NCBI Taxonomy" id="983967"/>
    <lineage>
        <taxon>Eukaryota</taxon>
        <taxon>Fungi</taxon>
        <taxon>Dikarya</taxon>
        <taxon>Ascomycota</taxon>
        <taxon>Saccharomycotina</taxon>
        <taxon>Pichiomycetes</taxon>
        <taxon>Pichiales</taxon>
        <taxon>Pichiaceae</taxon>
        <taxon>Ogataea</taxon>
        <taxon>Ogataea/Candida clade</taxon>
    </lineage>
</organism>
<reference evidence="7" key="1">
    <citation type="submission" date="2016-04" db="EMBL/GenBank/DDBJ databases">
        <title>Comparative genomics of biotechnologically important yeasts.</title>
        <authorList>
            <consortium name="DOE Joint Genome Institute"/>
            <person name="Riley R."/>
            <person name="Haridas S."/>
            <person name="Wolfe K.H."/>
            <person name="Lopes M.R."/>
            <person name="Hittinger C.T."/>
            <person name="Goker M."/>
            <person name="Salamov A."/>
            <person name="Wisecaver J."/>
            <person name="Long T.M."/>
            <person name="Aerts A.L."/>
            <person name="Barry K."/>
            <person name="Choi C."/>
            <person name="Clum A."/>
            <person name="Coughlan A.Y."/>
            <person name="Deshpande S."/>
            <person name="Douglass A.P."/>
            <person name="Hanson S.J."/>
            <person name="Klenk H.-P."/>
            <person name="Labutti K."/>
            <person name="Lapidus A."/>
            <person name="Lindquist E."/>
            <person name="Lipzen A."/>
            <person name="Meier-Kolthoff J.P."/>
            <person name="Ohm R.A."/>
            <person name="Otillar R.P."/>
            <person name="Pangilinan J."/>
            <person name="Peng Y."/>
            <person name="Rokas A."/>
            <person name="Rosa C.A."/>
            <person name="Scheuner C."/>
            <person name="Sibirny A.A."/>
            <person name="Slot J.C."/>
            <person name="Stielow J.B."/>
            <person name="Sun H."/>
            <person name="Kurtzman C.P."/>
            <person name="Blackwell M."/>
            <person name="Grigoriev I.V."/>
            <person name="Jeffries T.W."/>
        </authorList>
    </citation>
    <scope>NUCLEOTIDE SEQUENCE [LARGE SCALE GENOMIC DNA]</scope>
    <source>
        <strain evidence="7">NRRL YB-2248</strain>
    </source>
</reference>
<proteinExistence type="inferred from homology"/>
<protein>
    <submittedName>
        <fullName evidence="6">Uncharacterized protein</fullName>
    </submittedName>
</protein>
<dbReference type="EMBL" id="KV453857">
    <property type="protein sequence ID" value="ODV84383.1"/>
    <property type="molecule type" value="Genomic_DNA"/>
</dbReference>
<dbReference type="InterPro" id="IPR023335">
    <property type="entry name" value="ATP12_ortho_dom_sf"/>
</dbReference>
<dbReference type="AlphaFoldDB" id="A0A1E4SY17"/>
<sequence length="370" mass="42438">MASKMHQMKKNDQPFKGDWHLVQFLYIELQDNHTQKFKAMLSRRALYRAPLAGRLFLLSSVRGYAKESLLGSVQHFDPQAPAPVLETNKVTETNRLEKTLGKFWEKVDLKETSEGFHVQLDNKTIKTPLGFDLVIPTNRPTLAHLLKHEWQHLPNLKIRPYLVPLTSVVSRAIDLTRVKDLNDPEMATKIGDLEALKRQLLRYLDTDTLLVFSPAEDCDGKLRRAQEEMYRPLIAEMEKFFSSYSHPSKRNDKLVLTYLDSDLHGLVGNMQPAETREAVSNWMDSLDVWDLVVLEKATLTAKSFLSGVAILRMNDLNDDFKMSLEDVSRAATLEIIYQTERWGEVEDTHDVDKVDVRRNLGTASLIAYKA</sequence>
<keyword evidence="3" id="KW-0809">Transit peptide</keyword>
<comment type="similarity">
    <text evidence="2">Belongs to the ATP12 family.</text>
</comment>
<dbReference type="PANTHER" id="PTHR21013:SF10">
    <property type="entry name" value="ATP SYNTHASE MITOCHONDRIAL F1 COMPLEX ASSEMBLY FACTOR 2"/>
    <property type="match status" value="1"/>
</dbReference>
<evidence type="ECO:0000256" key="2">
    <source>
        <dbReference type="ARBA" id="ARBA00008231"/>
    </source>
</evidence>
<keyword evidence="4" id="KW-0496">Mitochondrion</keyword>
<dbReference type="SUPFAM" id="SSF160909">
    <property type="entry name" value="ATP12-like"/>
    <property type="match status" value="1"/>
</dbReference>
<dbReference type="GO" id="GO:0033615">
    <property type="term" value="P:mitochondrial proton-transporting ATP synthase complex assembly"/>
    <property type="evidence" value="ECO:0007669"/>
    <property type="project" value="TreeGrafter"/>
</dbReference>
<dbReference type="Gene3D" id="1.10.3580.10">
    <property type="entry name" value="ATP12 ATPase"/>
    <property type="match status" value="1"/>
</dbReference>
<dbReference type="STRING" id="983967.A0A1E4SY17"/>
<gene>
    <name evidence="6" type="ORF">CANARDRAFT_29243</name>
</gene>
<dbReference type="Proteomes" id="UP000094801">
    <property type="component" value="Unassembled WGS sequence"/>
</dbReference>
<evidence type="ECO:0000256" key="5">
    <source>
        <dbReference type="ARBA" id="ARBA00023186"/>
    </source>
</evidence>